<dbReference type="GO" id="GO:0008610">
    <property type="term" value="P:lipid biosynthetic process"/>
    <property type="evidence" value="ECO:0007669"/>
    <property type="project" value="InterPro"/>
</dbReference>
<dbReference type="Proteomes" id="UP000288805">
    <property type="component" value="Unassembled WGS sequence"/>
</dbReference>
<keyword evidence="3 6" id="KW-0812">Transmembrane</keyword>
<feature type="domain" description="Fatty acid hydroxylase" evidence="7">
    <location>
        <begin position="297"/>
        <end position="402"/>
    </location>
</feature>
<dbReference type="PANTHER" id="PTHR11863">
    <property type="entry name" value="STEROL DESATURASE"/>
    <property type="match status" value="1"/>
</dbReference>
<evidence type="ECO:0000256" key="3">
    <source>
        <dbReference type="ARBA" id="ARBA00022692"/>
    </source>
</evidence>
<sequence length="413" mass="47501">MKDLGEVKVILGFKITRTPKGLKLSQEHYIEKILKKFEHFDCKLMSTPYDLSSQLKKNKEHSVAQTEHAQIIGSLMYLTNYTRLDIAYVCLEGFSDANWISDSDEMKSTNGYVFTLGEGVISLEFVRSELNLVDPLTKPLNKKLVEETLRGMGFMPIIEVKSGDKAYSALTKVKCLLLMNTIFLMDARSVVEKTNVDKGPLSYIKKHCKRSSKIQIWLLNPGILTDWPWTPLGNFKPKATTGLLTRALNLSKLTEKETGMTRIIFNGIIFYITYFTVPGGTHMPFWRADGVVITILLHMGPVEFLYYWFHRALHHHYLYSRYHSHHHSSIVTEPITCKNYCHSSICGAYRIFLLFSIPLLTVIFTGTRSIVSFVGYISYIDFMNNMGHCNFELVPKWLFSIFPFLKYLMYTPS</sequence>
<feature type="transmembrane region" description="Helical" evidence="6">
    <location>
        <begin position="291"/>
        <end position="309"/>
    </location>
</feature>
<name>A0A438CI31_VITVI</name>
<evidence type="ECO:0000256" key="2">
    <source>
        <dbReference type="ARBA" id="ARBA00009324"/>
    </source>
</evidence>
<evidence type="ECO:0000256" key="4">
    <source>
        <dbReference type="ARBA" id="ARBA00022989"/>
    </source>
</evidence>
<evidence type="ECO:0000259" key="7">
    <source>
        <dbReference type="Pfam" id="PF04116"/>
    </source>
</evidence>
<evidence type="ECO:0000313" key="9">
    <source>
        <dbReference type="Proteomes" id="UP000288805"/>
    </source>
</evidence>
<gene>
    <name evidence="8" type="primary">VvCHDh001060</name>
    <name evidence="8" type="ORF">CK203_103184</name>
</gene>
<dbReference type="GO" id="GO:0016020">
    <property type="term" value="C:membrane"/>
    <property type="evidence" value="ECO:0007669"/>
    <property type="project" value="UniProtKB-SubCell"/>
</dbReference>
<protein>
    <submittedName>
        <fullName evidence="8">Protein CER1-like 2</fullName>
    </submittedName>
</protein>
<comment type="caution">
    <text evidence="8">The sequence shown here is derived from an EMBL/GenBank/DDBJ whole genome shotgun (WGS) entry which is preliminary data.</text>
</comment>
<dbReference type="GO" id="GO:0005506">
    <property type="term" value="F:iron ion binding"/>
    <property type="evidence" value="ECO:0007669"/>
    <property type="project" value="InterPro"/>
</dbReference>
<organism evidence="8 9">
    <name type="scientific">Vitis vinifera</name>
    <name type="common">Grape</name>
    <dbReference type="NCBI Taxonomy" id="29760"/>
    <lineage>
        <taxon>Eukaryota</taxon>
        <taxon>Viridiplantae</taxon>
        <taxon>Streptophyta</taxon>
        <taxon>Embryophyta</taxon>
        <taxon>Tracheophyta</taxon>
        <taxon>Spermatophyta</taxon>
        <taxon>Magnoliopsida</taxon>
        <taxon>eudicotyledons</taxon>
        <taxon>Gunneridae</taxon>
        <taxon>Pentapetalae</taxon>
        <taxon>rosids</taxon>
        <taxon>Vitales</taxon>
        <taxon>Vitaceae</taxon>
        <taxon>Viteae</taxon>
        <taxon>Vitis</taxon>
    </lineage>
</organism>
<dbReference type="InterPro" id="IPR006694">
    <property type="entry name" value="Fatty_acid_hydroxylase"/>
</dbReference>
<dbReference type="InterPro" id="IPR050307">
    <property type="entry name" value="Sterol_Desaturase_Related"/>
</dbReference>
<feature type="transmembrane region" description="Helical" evidence="6">
    <location>
        <begin position="263"/>
        <end position="285"/>
    </location>
</feature>
<evidence type="ECO:0000256" key="5">
    <source>
        <dbReference type="ARBA" id="ARBA00023136"/>
    </source>
</evidence>
<evidence type="ECO:0000313" key="8">
    <source>
        <dbReference type="EMBL" id="RVW22819.1"/>
    </source>
</evidence>
<dbReference type="EMBL" id="QGNW01002216">
    <property type="protein sequence ID" value="RVW22819.1"/>
    <property type="molecule type" value="Genomic_DNA"/>
</dbReference>
<accession>A0A438CI31</accession>
<keyword evidence="4 6" id="KW-1133">Transmembrane helix</keyword>
<feature type="transmembrane region" description="Helical" evidence="6">
    <location>
        <begin position="351"/>
        <end position="374"/>
    </location>
</feature>
<proteinExistence type="inferred from homology"/>
<dbReference type="AlphaFoldDB" id="A0A438CI31"/>
<dbReference type="Pfam" id="PF04116">
    <property type="entry name" value="FA_hydroxylase"/>
    <property type="match status" value="1"/>
</dbReference>
<comment type="similarity">
    <text evidence="2">Belongs to the sterol desaturase family.</text>
</comment>
<evidence type="ECO:0000256" key="6">
    <source>
        <dbReference type="SAM" id="Phobius"/>
    </source>
</evidence>
<dbReference type="GO" id="GO:0016491">
    <property type="term" value="F:oxidoreductase activity"/>
    <property type="evidence" value="ECO:0007669"/>
    <property type="project" value="InterPro"/>
</dbReference>
<keyword evidence="5 6" id="KW-0472">Membrane</keyword>
<evidence type="ECO:0000256" key="1">
    <source>
        <dbReference type="ARBA" id="ARBA00004370"/>
    </source>
</evidence>
<reference evidence="8 9" key="1">
    <citation type="journal article" date="2018" name="PLoS Genet.">
        <title>Population sequencing reveals clonal diversity and ancestral inbreeding in the grapevine cultivar Chardonnay.</title>
        <authorList>
            <person name="Roach M.J."/>
            <person name="Johnson D.L."/>
            <person name="Bohlmann J."/>
            <person name="van Vuuren H.J."/>
            <person name="Jones S.J."/>
            <person name="Pretorius I.S."/>
            <person name="Schmidt S.A."/>
            <person name="Borneman A.R."/>
        </authorList>
    </citation>
    <scope>NUCLEOTIDE SEQUENCE [LARGE SCALE GENOMIC DNA]</scope>
    <source>
        <strain evidence="9">cv. Chardonnay</strain>
        <tissue evidence="8">Leaf</tissue>
    </source>
</reference>
<comment type="subcellular location">
    <subcellularLocation>
        <location evidence="1">Membrane</location>
    </subcellularLocation>
</comment>